<name>A0A5C4S6G2_CHLTI</name>
<evidence type="ECO:0000313" key="2">
    <source>
        <dbReference type="EMBL" id="TNJ38609.1"/>
    </source>
</evidence>
<evidence type="ECO:0000313" key="3">
    <source>
        <dbReference type="Proteomes" id="UP000308271"/>
    </source>
</evidence>
<proteinExistence type="predicted"/>
<dbReference type="InterPro" id="IPR025737">
    <property type="entry name" value="FApF"/>
</dbReference>
<dbReference type="AlphaFoldDB" id="A0A5C4S6G2"/>
<keyword evidence="1" id="KW-0732">Signal</keyword>
<organism evidence="2 3">
    <name type="scientific">Chlorobaculum thiosulfatiphilum</name>
    <name type="common">Chlorobium limicola f.sp. thiosulfatophilum</name>
    <dbReference type="NCBI Taxonomy" id="115852"/>
    <lineage>
        <taxon>Bacteria</taxon>
        <taxon>Pseudomonadati</taxon>
        <taxon>Chlorobiota</taxon>
        <taxon>Chlorobiia</taxon>
        <taxon>Chlorobiales</taxon>
        <taxon>Chlorobiaceae</taxon>
        <taxon>Chlorobaculum</taxon>
    </lineage>
</organism>
<dbReference type="OrthoDB" id="110323at2"/>
<keyword evidence="3" id="KW-1185">Reference proteome</keyword>
<sequence>MIMKQYVMAAALLCCAAPAYAAHPLVTDDTGTQGTGGWQVECTTGFSSNSETDGGITIKERENEAAVVVSFGVAQNIDLVAGLPYLWYQNQEGQLVTADESGIGDMTVELKWRFFESEKSGFSLAVKPGISLPTGDADKGLGVGRVTGGAVLIATKELGPLTLHANAGYHRNAYELDEDAAACNKHVWNASIAGEYAFSEKLRAVADIGIETAEEKGSRTHPAFVVGGLIYSVAENFDFDLGIKGGLNDAEPDTALLLGVAARFN</sequence>
<accession>A0A5C4S6G2</accession>
<dbReference type="Proteomes" id="UP000308271">
    <property type="component" value="Unassembled WGS sequence"/>
</dbReference>
<dbReference type="Pfam" id="PF13557">
    <property type="entry name" value="Phenol_MetA_deg"/>
    <property type="match status" value="1"/>
</dbReference>
<evidence type="ECO:0000256" key="1">
    <source>
        <dbReference type="SAM" id="SignalP"/>
    </source>
</evidence>
<reference evidence="2 3" key="1">
    <citation type="submission" date="2019-05" db="EMBL/GenBank/DDBJ databases">
        <title>Draft Whole-Genome sequence of the green sulfur bacterium Chlorobaculum thiosulfatiphilum DSM 249.</title>
        <authorList>
            <person name="Meyer T.E."/>
            <person name="Kyndt J.A."/>
        </authorList>
    </citation>
    <scope>NUCLEOTIDE SEQUENCE [LARGE SCALE GENOMIC DNA]</scope>
    <source>
        <strain evidence="2 3">DSM 249</strain>
    </source>
</reference>
<dbReference type="EMBL" id="VDCH01000016">
    <property type="protein sequence ID" value="TNJ38609.1"/>
    <property type="molecule type" value="Genomic_DNA"/>
</dbReference>
<protein>
    <submittedName>
        <fullName evidence="2">Transporter</fullName>
    </submittedName>
</protein>
<feature type="signal peptide" evidence="1">
    <location>
        <begin position="1"/>
        <end position="21"/>
    </location>
</feature>
<feature type="chain" id="PRO_5022755334" evidence="1">
    <location>
        <begin position="22"/>
        <end position="265"/>
    </location>
</feature>
<gene>
    <name evidence="2" type="ORF">FGF66_08155</name>
</gene>
<dbReference type="SUPFAM" id="SSF56935">
    <property type="entry name" value="Porins"/>
    <property type="match status" value="1"/>
</dbReference>
<comment type="caution">
    <text evidence="2">The sequence shown here is derived from an EMBL/GenBank/DDBJ whole genome shotgun (WGS) entry which is preliminary data.</text>
</comment>